<organism evidence="9 10">
    <name type="scientific">Myotis lucifugus</name>
    <name type="common">Little brown bat</name>
    <dbReference type="NCBI Taxonomy" id="59463"/>
    <lineage>
        <taxon>Eukaryota</taxon>
        <taxon>Metazoa</taxon>
        <taxon>Chordata</taxon>
        <taxon>Craniata</taxon>
        <taxon>Vertebrata</taxon>
        <taxon>Euteleostomi</taxon>
        <taxon>Mammalia</taxon>
        <taxon>Eutheria</taxon>
        <taxon>Laurasiatheria</taxon>
        <taxon>Chiroptera</taxon>
        <taxon>Yangochiroptera</taxon>
        <taxon>Vespertilionidae</taxon>
        <taxon>Myotis</taxon>
    </lineage>
</organism>
<evidence type="ECO:0000256" key="1">
    <source>
        <dbReference type="ARBA" id="ARBA00004123"/>
    </source>
</evidence>
<evidence type="ECO:0000256" key="2">
    <source>
        <dbReference type="ARBA" id="ARBA00004286"/>
    </source>
</evidence>
<dbReference type="GO" id="GO:0003682">
    <property type="term" value="F:chromatin binding"/>
    <property type="evidence" value="ECO:0007669"/>
    <property type="project" value="TreeGrafter"/>
</dbReference>
<dbReference type="RefSeq" id="XP_006089429.1">
    <property type="nucleotide sequence ID" value="XM_006089367.3"/>
</dbReference>
<dbReference type="InterPro" id="IPR049589">
    <property type="entry name" value="NXP1_M-like"/>
</dbReference>
<name>G1PBQ4_MYOLU</name>
<keyword evidence="4" id="KW-0158">Chromosome</keyword>
<dbReference type="HOGENOM" id="CLU_015775_1_1_1"/>
<keyword evidence="5" id="KW-0159">Chromosome partition</keyword>
<evidence type="ECO:0000313" key="10">
    <source>
        <dbReference type="Proteomes" id="UP000001074"/>
    </source>
</evidence>
<dbReference type="CTD" id="642636"/>
<comment type="similarity">
    <text evidence="3">Belongs to the rad21 family.</text>
</comment>
<dbReference type="GO" id="GO:0007059">
    <property type="term" value="P:chromosome segregation"/>
    <property type="evidence" value="ECO:0007669"/>
    <property type="project" value="UniProtKB-KW"/>
</dbReference>
<evidence type="ECO:0000256" key="3">
    <source>
        <dbReference type="ARBA" id="ARBA00009870"/>
    </source>
</evidence>
<evidence type="ECO:0000259" key="7">
    <source>
        <dbReference type="Pfam" id="PF04824"/>
    </source>
</evidence>
<dbReference type="SUPFAM" id="SSF46785">
    <property type="entry name" value="Winged helix' DNA-binding domain"/>
    <property type="match status" value="1"/>
</dbReference>
<dbReference type="GO" id="GO:1990414">
    <property type="term" value="P:replication-born double-strand break repair via sister chromatid exchange"/>
    <property type="evidence" value="ECO:0007669"/>
    <property type="project" value="TreeGrafter"/>
</dbReference>
<dbReference type="GeneTree" id="ENSGT00940000161638"/>
<dbReference type="PANTHER" id="PTHR12585:SF19">
    <property type="entry name" value="DOUBLE-STRAND-BREAK REPAIR PROTEIN RAD21-LIKE PROTEIN 1"/>
    <property type="match status" value="1"/>
</dbReference>
<dbReference type="InterPro" id="IPR023093">
    <property type="entry name" value="ScpA-like_C"/>
</dbReference>
<dbReference type="GO" id="GO:0005634">
    <property type="term" value="C:nucleus"/>
    <property type="evidence" value="ECO:0007669"/>
    <property type="project" value="UniProtKB-SubCell"/>
</dbReference>
<keyword evidence="6" id="KW-0539">Nucleus</keyword>
<dbReference type="Pfam" id="PF04824">
    <property type="entry name" value="Rad21_Rec8"/>
    <property type="match status" value="1"/>
</dbReference>
<proteinExistence type="inferred from homology"/>
<dbReference type="KEGG" id="mlf:102435218"/>
<reference evidence="9" key="2">
    <citation type="submission" date="2025-08" db="UniProtKB">
        <authorList>
            <consortium name="Ensembl"/>
        </authorList>
    </citation>
    <scope>IDENTIFICATION</scope>
</reference>
<dbReference type="EMBL" id="AAPE02019102">
    <property type="status" value="NOT_ANNOTATED_CDS"/>
    <property type="molecule type" value="Genomic_DNA"/>
</dbReference>
<feature type="domain" description="Rad21/Rec8-like protein N-terminal" evidence="8">
    <location>
        <begin position="1"/>
        <end position="100"/>
    </location>
</feature>
<evidence type="ECO:0000313" key="9">
    <source>
        <dbReference type="Ensembl" id="ENSMLUP00000007804.2"/>
    </source>
</evidence>
<dbReference type="InterPro" id="IPR039781">
    <property type="entry name" value="Rad21/Rec8-like"/>
</dbReference>
<dbReference type="GeneID" id="102435218"/>
<evidence type="ECO:0000256" key="6">
    <source>
        <dbReference type="ARBA" id="ARBA00023242"/>
    </source>
</evidence>
<reference evidence="9 10" key="1">
    <citation type="journal article" date="2011" name="Nature">
        <title>A high-resolution map of human evolutionary constraint using 29 mammals.</title>
        <authorList>
            <person name="Lindblad-Toh K."/>
            <person name="Garber M."/>
            <person name="Zuk O."/>
            <person name="Lin M.F."/>
            <person name="Parker B.J."/>
            <person name="Washietl S."/>
            <person name="Kheradpour P."/>
            <person name="Ernst J."/>
            <person name="Jordan G."/>
            <person name="Mauceli E."/>
            <person name="Ward L.D."/>
            <person name="Lowe C.B."/>
            <person name="Holloway A.K."/>
            <person name="Clamp M."/>
            <person name="Gnerre S."/>
            <person name="Alfoldi J."/>
            <person name="Beal K."/>
            <person name="Chang J."/>
            <person name="Clawson H."/>
            <person name="Cuff J."/>
            <person name="Di Palma F."/>
            <person name="Fitzgerald S."/>
            <person name="Flicek P."/>
            <person name="Guttman M."/>
            <person name="Hubisz M.J."/>
            <person name="Jaffe D.B."/>
            <person name="Jungreis I."/>
            <person name="Kent W.J."/>
            <person name="Kostka D."/>
            <person name="Lara M."/>
            <person name="Martins A.L."/>
            <person name="Massingham T."/>
            <person name="Moltke I."/>
            <person name="Raney B.J."/>
            <person name="Rasmussen M.D."/>
            <person name="Robinson J."/>
            <person name="Stark A."/>
            <person name="Vilella A.J."/>
            <person name="Wen J."/>
            <person name="Xie X."/>
            <person name="Zody M.C."/>
            <person name="Baldwin J."/>
            <person name="Bloom T."/>
            <person name="Chin C.W."/>
            <person name="Heiman D."/>
            <person name="Nicol R."/>
            <person name="Nusbaum C."/>
            <person name="Young S."/>
            <person name="Wilkinson J."/>
            <person name="Worley K.C."/>
            <person name="Kovar C.L."/>
            <person name="Muzny D.M."/>
            <person name="Gibbs R.A."/>
            <person name="Cree A."/>
            <person name="Dihn H.H."/>
            <person name="Fowler G."/>
            <person name="Jhangiani S."/>
            <person name="Joshi V."/>
            <person name="Lee S."/>
            <person name="Lewis L.R."/>
            <person name="Nazareth L.V."/>
            <person name="Okwuonu G."/>
            <person name="Santibanez J."/>
            <person name="Warren W.C."/>
            <person name="Mardis E.R."/>
            <person name="Weinstock G.M."/>
            <person name="Wilson R.K."/>
            <person name="Delehaunty K."/>
            <person name="Dooling D."/>
            <person name="Fronik C."/>
            <person name="Fulton L."/>
            <person name="Fulton B."/>
            <person name="Graves T."/>
            <person name="Minx P."/>
            <person name="Sodergren E."/>
            <person name="Birney E."/>
            <person name="Margulies E.H."/>
            <person name="Herrero J."/>
            <person name="Green E.D."/>
            <person name="Haussler D."/>
            <person name="Siepel A."/>
            <person name="Goldman N."/>
            <person name="Pollard K.S."/>
            <person name="Pedersen J.S."/>
            <person name="Lander E.S."/>
            <person name="Kellis M."/>
        </authorList>
    </citation>
    <scope>NUCLEOTIDE SEQUENCE [LARGE SCALE GENOMIC DNA]</scope>
</reference>
<dbReference type="Pfam" id="PF04825">
    <property type="entry name" value="Rad21_Rec8_N"/>
    <property type="match status" value="1"/>
</dbReference>
<keyword evidence="10" id="KW-1185">Reference proteome</keyword>
<dbReference type="AlphaFoldDB" id="G1PBQ4"/>
<dbReference type="CDD" id="cd21792">
    <property type="entry name" value="Rad21_Rec8_M_NXP1-like"/>
    <property type="match status" value="1"/>
</dbReference>
<dbReference type="Gene3D" id="1.10.10.580">
    <property type="entry name" value="Structural maintenance of chromosome 1. Chain E"/>
    <property type="match status" value="1"/>
</dbReference>
<dbReference type="InterPro" id="IPR006909">
    <property type="entry name" value="Rad21/Rec8_C_eu"/>
</dbReference>
<dbReference type="PANTHER" id="PTHR12585">
    <property type="entry name" value="SCC1 / RAD21 FAMILY MEMBER"/>
    <property type="match status" value="1"/>
</dbReference>
<gene>
    <name evidence="9" type="primary">RAD21L1</name>
</gene>
<dbReference type="Proteomes" id="UP000001074">
    <property type="component" value="Unassembled WGS sequence"/>
</dbReference>
<accession>G1PBQ4</accession>
<dbReference type="GO" id="GO:0030893">
    <property type="term" value="C:meiotic cohesin complex"/>
    <property type="evidence" value="ECO:0007669"/>
    <property type="project" value="TreeGrafter"/>
</dbReference>
<evidence type="ECO:0000259" key="8">
    <source>
        <dbReference type="Pfam" id="PF04825"/>
    </source>
</evidence>
<dbReference type="FunFam" id="1.10.10.580:FF:000001">
    <property type="entry name" value="double-strand-break repair protein rad21 homolog"/>
    <property type="match status" value="1"/>
</dbReference>
<feature type="domain" description="Rad21/Rec8-like protein C-terminal eukaryotic" evidence="7">
    <location>
        <begin position="500"/>
        <end position="549"/>
    </location>
</feature>
<protein>
    <submittedName>
        <fullName evidence="9">RAD21 cohesin complex component like 1</fullName>
    </submittedName>
</protein>
<dbReference type="InterPro" id="IPR036390">
    <property type="entry name" value="WH_DNA-bd_sf"/>
</dbReference>
<comment type="subcellular location">
    <subcellularLocation>
        <location evidence="2">Chromosome</location>
    </subcellularLocation>
    <subcellularLocation>
        <location evidence="1">Nucleus</location>
    </subcellularLocation>
</comment>
<dbReference type="OrthoDB" id="10071381at2759"/>
<reference evidence="9" key="3">
    <citation type="submission" date="2025-09" db="UniProtKB">
        <authorList>
            <consortium name="Ensembl"/>
        </authorList>
    </citation>
    <scope>IDENTIFICATION</scope>
</reference>
<dbReference type="Ensembl" id="ENSMLUT00000008562.2">
    <property type="protein sequence ID" value="ENSMLUP00000007804.2"/>
    <property type="gene ID" value="ENSMLUG00000008566.2"/>
</dbReference>
<dbReference type="InterPro" id="IPR006910">
    <property type="entry name" value="Rad21_Rec8_N"/>
</dbReference>
<sequence length="552" mass="62611">MFYTHVLMSKRGPLAKIWLAAHWEKKLTKAHVSECNLETIIEKIISPKVKIALRTSGHLLLGVVRIYNRKAKYLLADCSEALLKMKMTFRPGLVDLPKENFEASYSAITLPEEFHDFEIQNVNAIGVLEKFTQNQSRPEEITLREDYHNVLLFQAGNFGAEAEILRSHSFFDDNILLNSNGPLVEHSSGSLNAEKSLLYDSGDGFGDEGAAGEMIDNLLQDDENILLEDMHLNKEVSMPPEPPNTIVVEPDNPECIHLLENEKMHETTLSNEEEGFTLVPIDTSDIAWKRKNKKRKLLIDPVKEISSKTMHKQLTFFADTLMVLELAPPTQRLMMWKTRGGVDTLLSSATQDLIHTELKMLFTKCFLSSGFKLGRKLIQKESISEEMGGRNVVETSMMKDPNSWQELSQPKSWQDVTDESHYSSHEDTNKNISSEQDIVSLAAEESSLMNVTLAQGIENGSVELESLGSEQNIEAKRWNRRIHRLLNDLRESHRTGMKCFSLMTLCRNSDRKQAAARFYSFLVLKKQRAIELSQSAPYADIIATVGPMFHKI</sequence>
<evidence type="ECO:0000256" key="4">
    <source>
        <dbReference type="ARBA" id="ARBA00022454"/>
    </source>
</evidence>
<dbReference type="GO" id="GO:0007062">
    <property type="term" value="P:sister chromatid cohesion"/>
    <property type="evidence" value="ECO:0007669"/>
    <property type="project" value="InterPro"/>
</dbReference>
<evidence type="ECO:0000256" key="5">
    <source>
        <dbReference type="ARBA" id="ARBA00022829"/>
    </source>
</evidence>